<evidence type="ECO:0000256" key="2">
    <source>
        <dbReference type="PROSITE-ProRule" id="PRU00708"/>
    </source>
</evidence>
<dbReference type="Pfam" id="PF20431">
    <property type="entry name" value="E_motif"/>
    <property type="match status" value="1"/>
</dbReference>
<dbReference type="FunFam" id="1.25.40.10:FF:000627">
    <property type="entry name" value="Pentatricopeptide repeat-containing protein"/>
    <property type="match status" value="1"/>
</dbReference>
<evidence type="ECO:0000313" key="4">
    <source>
        <dbReference type="Proteomes" id="UP001159364"/>
    </source>
</evidence>
<name>A0AAV8T4A6_9ROSI</name>
<dbReference type="Proteomes" id="UP001159364">
    <property type="component" value="Linkage Group LG06"/>
</dbReference>
<keyword evidence="1" id="KW-0677">Repeat</keyword>
<dbReference type="GO" id="GO:0003723">
    <property type="term" value="F:RNA binding"/>
    <property type="evidence" value="ECO:0007669"/>
    <property type="project" value="InterPro"/>
</dbReference>
<protein>
    <recommendedName>
        <fullName evidence="5">Pentatricopeptide repeat-containing protein</fullName>
    </recommendedName>
</protein>
<dbReference type="PANTHER" id="PTHR47926">
    <property type="entry name" value="PENTATRICOPEPTIDE REPEAT-CONTAINING PROTEIN"/>
    <property type="match status" value="1"/>
</dbReference>
<feature type="repeat" description="PPR" evidence="2">
    <location>
        <begin position="305"/>
        <end position="339"/>
    </location>
</feature>
<dbReference type="InterPro" id="IPR046848">
    <property type="entry name" value="E_motif"/>
</dbReference>
<keyword evidence="4" id="KW-1185">Reference proteome</keyword>
<dbReference type="InterPro" id="IPR011990">
    <property type="entry name" value="TPR-like_helical_dom_sf"/>
</dbReference>
<evidence type="ECO:0000313" key="3">
    <source>
        <dbReference type="EMBL" id="KAJ8761209.1"/>
    </source>
</evidence>
<feature type="repeat" description="PPR" evidence="2">
    <location>
        <begin position="409"/>
        <end position="443"/>
    </location>
</feature>
<dbReference type="PROSITE" id="PS51375">
    <property type="entry name" value="PPR"/>
    <property type="match status" value="5"/>
</dbReference>
<feature type="repeat" description="PPR" evidence="2">
    <location>
        <begin position="274"/>
        <end position="304"/>
    </location>
</feature>
<gene>
    <name evidence="3" type="ORF">K2173_001265</name>
</gene>
<dbReference type="Pfam" id="PF13041">
    <property type="entry name" value="PPR_2"/>
    <property type="match status" value="3"/>
</dbReference>
<dbReference type="GO" id="GO:0009451">
    <property type="term" value="P:RNA modification"/>
    <property type="evidence" value="ECO:0007669"/>
    <property type="project" value="InterPro"/>
</dbReference>
<dbReference type="AlphaFoldDB" id="A0AAV8T4A6"/>
<dbReference type="NCBIfam" id="TIGR00756">
    <property type="entry name" value="PPR"/>
    <property type="match status" value="4"/>
</dbReference>
<dbReference type="FunFam" id="1.25.40.10:FF:000090">
    <property type="entry name" value="Pentatricopeptide repeat-containing protein, chloroplastic"/>
    <property type="match status" value="1"/>
</dbReference>
<evidence type="ECO:0000256" key="1">
    <source>
        <dbReference type="ARBA" id="ARBA00022737"/>
    </source>
</evidence>
<accession>A0AAV8T4A6</accession>
<evidence type="ECO:0008006" key="5">
    <source>
        <dbReference type="Google" id="ProtNLM"/>
    </source>
</evidence>
<comment type="caution">
    <text evidence="3">The sequence shown here is derived from an EMBL/GenBank/DDBJ whole genome shotgun (WGS) entry which is preliminary data.</text>
</comment>
<dbReference type="Pfam" id="PF01535">
    <property type="entry name" value="PPR"/>
    <property type="match status" value="4"/>
</dbReference>
<proteinExistence type="predicted"/>
<feature type="repeat" description="PPR" evidence="2">
    <location>
        <begin position="204"/>
        <end position="238"/>
    </location>
</feature>
<feature type="repeat" description="PPR" evidence="2">
    <location>
        <begin position="106"/>
        <end position="140"/>
    </location>
</feature>
<organism evidence="3 4">
    <name type="scientific">Erythroxylum novogranatense</name>
    <dbReference type="NCBI Taxonomy" id="1862640"/>
    <lineage>
        <taxon>Eukaryota</taxon>
        <taxon>Viridiplantae</taxon>
        <taxon>Streptophyta</taxon>
        <taxon>Embryophyta</taxon>
        <taxon>Tracheophyta</taxon>
        <taxon>Spermatophyta</taxon>
        <taxon>Magnoliopsida</taxon>
        <taxon>eudicotyledons</taxon>
        <taxon>Gunneridae</taxon>
        <taxon>Pentapetalae</taxon>
        <taxon>rosids</taxon>
        <taxon>fabids</taxon>
        <taxon>Malpighiales</taxon>
        <taxon>Erythroxylaceae</taxon>
        <taxon>Erythroxylum</taxon>
    </lineage>
</organism>
<dbReference type="Gene3D" id="1.25.40.10">
    <property type="entry name" value="Tetratricopeptide repeat domain"/>
    <property type="match status" value="3"/>
</dbReference>
<dbReference type="InterPro" id="IPR002885">
    <property type="entry name" value="PPR_rpt"/>
</dbReference>
<sequence length="610" mass="67475">MKKATTLSKVLVIRRGSCPCPCSFNFSTLLSTGSPYSQSLCIASLQLCALNKNLQQGKKLHAHLLTTGLFTSSLSCTTSLINMYAKCHQISLALAVFNHCSHIHRNVFCYNAVISGLVSNGLVYDGVEIFRDMRVVGVYPDKFTFPCLIKGFCKVMEVKKIHGLVFKLGLELDLYVGSALIASYLKFELINEANEVFDDMPVRDVGLWNAMVNGYALAGRLNEAMEVVRRMSKEGVLMSRYTVTGVLSVFADIRDFDNGTSVHSFVMKMGFASSAAVCNALIDMYGKCNSNDKALQIFEKMDEKDILSWNSIMRANEQSGDHKATLRLYRRMIGHGFQPDLVTIRIVLSSCAQLSSLTQGRKVHACFIVNGFWKDIDTVLMGNALLHMYAKCGSMRDARVVFDIMSITDVASWNIMIMGYGMHGYGVEALDMFSCMCKWKVRPNEVTFLAILSACSHAGFVNQGSELLEQMEFNYGITPTIKHYACVVDMLGRAGQLEEAYKLALSMPIKTNSIVWRSVLAACRLHENAQLLRVAADHVLGLEPQLGHSGNNVLMSNVFVASGDYEKVSSIRDTTTKQQLNVNKIPGCSWIELLDGTHSSVAGSCTYPKT</sequence>
<dbReference type="InterPro" id="IPR046960">
    <property type="entry name" value="PPR_At4g14850-like_plant"/>
</dbReference>
<reference evidence="3 4" key="1">
    <citation type="submission" date="2021-09" db="EMBL/GenBank/DDBJ databases">
        <title>Genomic insights and catalytic innovation underlie evolution of tropane alkaloids biosynthesis.</title>
        <authorList>
            <person name="Wang Y.-J."/>
            <person name="Tian T."/>
            <person name="Huang J.-P."/>
            <person name="Huang S.-X."/>
        </authorList>
    </citation>
    <scope>NUCLEOTIDE SEQUENCE [LARGE SCALE GENOMIC DNA]</scope>
    <source>
        <strain evidence="3">KIB-2018</strain>
        <tissue evidence="3">Leaf</tissue>
    </source>
</reference>
<dbReference type="EMBL" id="JAIWQS010000006">
    <property type="protein sequence ID" value="KAJ8761209.1"/>
    <property type="molecule type" value="Genomic_DNA"/>
</dbReference>